<dbReference type="FunFam" id="3.40.50.720:FF:000084">
    <property type="entry name" value="Short-chain dehydrogenase reductase"/>
    <property type="match status" value="1"/>
</dbReference>
<dbReference type="PROSITE" id="PS00061">
    <property type="entry name" value="ADH_SHORT"/>
    <property type="match status" value="1"/>
</dbReference>
<keyword evidence="2" id="KW-0560">Oxidoreductase</keyword>
<dbReference type="KEGG" id="amq:AMETH_3183"/>
<gene>
    <name evidence="3" type="ORF">AMETH_3183</name>
</gene>
<dbReference type="PRINTS" id="PR00080">
    <property type="entry name" value="SDRFAMILY"/>
</dbReference>
<dbReference type="InterPro" id="IPR002347">
    <property type="entry name" value="SDR_fam"/>
</dbReference>
<dbReference type="InterPro" id="IPR036291">
    <property type="entry name" value="NAD(P)-bd_dom_sf"/>
</dbReference>
<dbReference type="PATRIC" id="fig|1068978.7.peg.3401"/>
<dbReference type="Gene3D" id="3.40.50.720">
    <property type="entry name" value="NAD(P)-binding Rossmann-like Domain"/>
    <property type="match status" value="1"/>
</dbReference>
<dbReference type="InterPro" id="IPR020904">
    <property type="entry name" value="Sc_DH/Rdtase_CS"/>
</dbReference>
<dbReference type="EMBL" id="CP009110">
    <property type="protein sequence ID" value="AIJ23275.1"/>
    <property type="molecule type" value="Genomic_DNA"/>
</dbReference>
<dbReference type="CDD" id="cd05233">
    <property type="entry name" value="SDR_c"/>
    <property type="match status" value="1"/>
</dbReference>
<evidence type="ECO:0000313" key="4">
    <source>
        <dbReference type="Proteomes" id="UP000062973"/>
    </source>
</evidence>
<organism evidence="3 4">
    <name type="scientific">Amycolatopsis methanolica 239</name>
    <dbReference type="NCBI Taxonomy" id="1068978"/>
    <lineage>
        <taxon>Bacteria</taxon>
        <taxon>Bacillati</taxon>
        <taxon>Actinomycetota</taxon>
        <taxon>Actinomycetes</taxon>
        <taxon>Pseudonocardiales</taxon>
        <taxon>Pseudonocardiaceae</taxon>
        <taxon>Amycolatopsis</taxon>
        <taxon>Amycolatopsis methanolica group</taxon>
    </lineage>
</organism>
<evidence type="ECO:0000313" key="3">
    <source>
        <dbReference type="EMBL" id="AIJ23275.1"/>
    </source>
</evidence>
<dbReference type="SUPFAM" id="SSF51735">
    <property type="entry name" value="NAD(P)-binding Rossmann-fold domains"/>
    <property type="match status" value="1"/>
</dbReference>
<reference evidence="3 4" key="1">
    <citation type="submission" date="2014-07" db="EMBL/GenBank/DDBJ databases">
        <title>Whole Genome Sequence of the Amycolatopsis methanolica 239.</title>
        <authorList>
            <person name="Tang B."/>
        </authorList>
    </citation>
    <scope>NUCLEOTIDE SEQUENCE [LARGE SCALE GENOMIC DNA]</scope>
    <source>
        <strain evidence="3 4">239</strain>
    </source>
</reference>
<protein>
    <submittedName>
        <fullName evidence="3">Short-chain dehydrogenase/reductase SDR</fullName>
    </submittedName>
</protein>
<accession>A0A076MX12</accession>
<dbReference type="AlphaFoldDB" id="A0A076MX12"/>
<comment type="similarity">
    <text evidence="1">Belongs to the short-chain dehydrogenases/reductases (SDR) family.</text>
</comment>
<dbReference type="RefSeq" id="WP_017987875.1">
    <property type="nucleotide sequence ID" value="NZ_AQUL01000002.1"/>
</dbReference>
<evidence type="ECO:0000256" key="2">
    <source>
        <dbReference type="ARBA" id="ARBA00023002"/>
    </source>
</evidence>
<dbReference type="Proteomes" id="UP000062973">
    <property type="component" value="Chromosome"/>
</dbReference>
<dbReference type="eggNOG" id="COG1028">
    <property type="taxonomic scope" value="Bacteria"/>
</dbReference>
<dbReference type="PANTHER" id="PTHR42760">
    <property type="entry name" value="SHORT-CHAIN DEHYDROGENASES/REDUCTASES FAMILY MEMBER"/>
    <property type="match status" value="1"/>
</dbReference>
<dbReference type="GO" id="GO:0016616">
    <property type="term" value="F:oxidoreductase activity, acting on the CH-OH group of donors, NAD or NADP as acceptor"/>
    <property type="evidence" value="ECO:0007669"/>
    <property type="project" value="TreeGrafter"/>
</dbReference>
<sequence>MPIAQDLFSLQGKSVLLTGATAGLGRRFAETLSEAGAKVAIVGRRAALLAEIAEKNPGCVPVQADLAQPSIVPDVVARATEAVGAIDVLVNNAAYIAGGVRAEDETPEDIDTTLNVNLVSPIRLAQAVFPAMKERGRGSIINVTSIVARAGIARFPQATYAASKGGLEAITREWAAQWARHGIRVNAIAPGFFESEMTSQVIHHEKVQNWILDNTLIPRHGTAADFDGALLYLASDASGYVTGQTLVVDGGWTAH</sequence>
<proteinExistence type="inferred from homology"/>
<dbReference type="HOGENOM" id="CLU_010194_1_1_11"/>
<name>A0A076MX12_AMYME</name>
<keyword evidence="4" id="KW-1185">Reference proteome</keyword>
<evidence type="ECO:0000256" key="1">
    <source>
        <dbReference type="ARBA" id="ARBA00006484"/>
    </source>
</evidence>
<dbReference type="PRINTS" id="PR00081">
    <property type="entry name" value="GDHRDH"/>
</dbReference>
<dbReference type="STRING" id="1068978.AMETH_3183"/>
<dbReference type="OrthoDB" id="517007at2"/>
<dbReference type="Pfam" id="PF13561">
    <property type="entry name" value="adh_short_C2"/>
    <property type="match status" value="1"/>
</dbReference>